<sequence>PILSYLAHHLLVQDMREICDQMICEWDGCVVLGVTQHVVNPLSIRPMTSPESLDTIALCSMSYRLNSFASDSKPPFVQIMVYFLHECNDRANRPWITQMFTNITGGKHQTDTDKMRKTAHPILQDCPVNPIDRKDTLNVMLNGRDPRKG</sequence>
<feature type="non-terminal residue" evidence="1">
    <location>
        <position position="1"/>
    </location>
</feature>
<comment type="caution">
    <text evidence="1">The sequence shown here is derived from an EMBL/GenBank/DDBJ whole genome shotgun (WGS) entry which is preliminary data.</text>
</comment>
<evidence type="ECO:0000313" key="2">
    <source>
        <dbReference type="Proteomes" id="UP001150217"/>
    </source>
</evidence>
<proteinExistence type="predicted"/>
<dbReference type="SUPFAM" id="SSF48264">
    <property type="entry name" value="Cytochrome P450"/>
    <property type="match status" value="1"/>
</dbReference>
<gene>
    <name evidence="1" type="ORF">C8R41DRAFT_738384</name>
</gene>
<keyword evidence="2" id="KW-1185">Reference proteome</keyword>
<protein>
    <submittedName>
        <fullName evidence="1">Uncharacterized protein</fullName>
    </submittedName>
</protein>
<accession>A0ABQ8VXU0</accession>
<dbReference type="EMBL" id="JANVFT010000003">
    <property type="protein sequence ID" value="KAJ4501140.1"/>
    <property type="molecule type" value="Genomic_DNA"/>
</dbReference>
<organism evidence="1 2">
    <name type="scientific">Lentinula lateritia</name>
    <dbReference type="NCBI Taxonomy" id="40482"/>
    <lineage>
        <taxon>Eukaryota</taxon>
        <taxon>Fungi</taxon>
        <taxon>Dikarya</taxon>
        <taxon>Basidiomycota</taxon>
        <taxon>Agaricomycotina</taxon>
        <taxon>Agaricomycetes</taxon>
        <taxon>Agaricomycetidae</taxon>
        <taxon>Agaricales</taxon>
        <taxon>Marasmiineae</taxon>
        <taxon>Omphalotaceae</taxon>
        <taxon>Lentinula</taxon>
    </lineage>
</organism>
<dbReference type="InterPro" id="IPR036396">
    <property type="entry name" value="Cyt_P450_sf"/>
</dbReference>
<dbReference type="Gene3D" id="1.10.630.10">
    <property type="entry name" value="Cytochrome P450"/>
    <property type="match status" value="1"/>
</dbReference>
<dbReference type="Proteomes" id="UP001150217">
    <property type="component" value="Unassembled WGS sequence"/>
</dbReference>
<reference evidence="1" key="1">
    <citation type="submission" date="2022-08" db="EMBL/GenBank/DDBJ databases">
        <title>A Global Phylogenomic Analysis of the Shiitake Genus Lentinula.</title>
        <authorList>
            <consortium name="DOE Joint Genome Institute"/>
            <person name="Sierra-Patev S."/>
            <person name="Min B."/>
            <person name="Naranjo-Ortiz M."/>
            <person name="Looney B."/>
            <person name="Konkel Z."/>
            <person name="Slot J.C."/>
            <person name="Sakamoto Y."/>
            <person name="Steenwyk J.L."/>
            <person name="Rokas A."/>
            <person name="Carro J."/>
            <person name="Camarero S."/>
            <person name="Ferreira P."/>
            <person name="Molpeceres G."/>
            <person name="Ruiz-Duenas F.J."/>
            <person name="Serrano A."/>
            <person name="Henrissat B."/>
            <person name="Drula E."/>
            <person name="Hughes K.W."/>
            <person name="Mata J.L."/>
            <person name="Ishikawa N.K."/>
            <person name="Vargas-Isla R."/>
            <person name="Ushijima S."/>
            <person name="Smith C.A."/>
            <person name="Ahrendt S."/>
            <person name="Andreopoulos W."/>
            <person name="He G."/>
            <person name="Labutti K."/>
            <person name="Lipzen A."/>
            <person name="Ng V."/>
            <person name="Riley R."/>
            <person name="Sandor L."/>
            <person name="Barry K."/>
            <person name="Martinez A.T."/>
            <person name="Xiao Y."/>
            <person name="Gibbons J.G."/>
            <person name="Terashima K."/>
            <person name="Grigoriev I.V."/>
            <person name="Hibbett D.S."/>
        </authorList>
    </citation>
    <scope>NUCLEOTIDE SEQUENCE</scope>
    <source>
        <strain evidence="1">RHP3577 ss4</strain>
    </source>
</reference>
<evidence type="ECO:0000313" key="1">
    <source>
        <dbReference type="EMBL" id="KAJ4501140.1"/>
    </source>
</evidence>
<feature type="non-terminal residue" evidence="1">
    <location>
        <position position="149"/>
    </location>
</feature>
<name>A0ABQ8VXU0_9AGAR</name>